<evidence type="ECO:0000313" key="3">
    <source>
        <dbReference type="EMBL" id="QES54473.1"/>
    </source>
</evidence>
<keyword evidence="2" id="KW-0732">Signal</keyword>
<dbReference type="RefSeq" id="WP_150257233.1">
    <property type="nucleotide sequence ID" value="NZ_CP029189.1"/>
</dbReference>
<dbReference type="PROSITE" id="PS51318">
    <property type="entry name" value="TAT"/>
    <property type="match status" value="1"/>
</dbReference>
<reference evidence="3 4" key="1">
    <citation type="submission" date="2018-05" db="EMBL/GenBank/DDBJ databases">
        <title>Streptomyces venezuelae.</title>
        <authorList>
            <person name="Kim W."/>
            <person name="Lee N."/>
            <person name="Cho B.-K."/>
        </authorList>
    </citation>
    <scope>NUCLEOTIDE SEQUENCE [LARGE SCALE GENOMIC DNA]</scope>
    <source>
        <strain evidence="3 4">ATCC 21018</strain>
    </source>
</reference>
<dbReference type="OrthoDB" id="9801383at2"/>
<dbReference type="PANTHER" id="PTHR35399">
    <property type="entry name" value="SLR8030 PROTEIN"/>
    <property type="match status" value="1"/>
</dbReference>
<evidence type="ECO:0000313" key="4">
    <source>
        <dbReference type="Proteomes" id="UP000324101"/>
    </source>
</evidence>
<dbReference type="SUPFAM" id="SSF63829">
    <property type="entry name" value="Calcium-dependent phosphotriesterase"/>
    <property type="match status" value="1"/>
</dbReference>
<evidence type="ECO:0000256" key="2">
    <source>
        <dbReference type="SAM" id="SignalP"/>
    </source>
</evidence>
<dbReference type="Proteomes" id="UP000324101">
    <property type="component" value="Chromosome"/>
</dbReference>
<feature type="chain" id="PRO_5024865415" evidence="2">
    <location>
        <begin position="43"/>
        <end position="631"/>
    </location>
</feature>
<feature type="region of interest" description="Disordered" evidence="1">
    <location>
        <begin position="585"/>
        <end position="617"/>
    </location>
</feature>
<dbReference type="EMBL" id="CP029189">
    <property type="protein sequence ID" value="QES54473.1"/>
    <property type="molecule type" value="Genomic_DNA"/>
</dbReference>
<protein>
    <submittedName>
        <fullName evidence="3">PhoX family phosphatase</fullName>
    </submittedName>
</protein>
<sequence length="631" mass="66212">MSPHPSPSFTDVVAARMSRRNVLLSGALAVAAAGLSASPASARVRTGTGPGGAGPDTAELGFTAVPAGDADAVTLPAGYTAQTLAPWGQPIRAGGPAWRKDGSGSAADQALQIGSHHSGTHFFPLHRGPEGSRRGMLVINHESADPALLHHDAGTGAPAGDRVAKELAAQGVSVLEVELTGRGSWRVLDSRRNARITGTSPVTFSGPVGADHPALRTGRPAAGTLSNSGYGVTPWGTYLACEENTNAWFGTADPSWQPTRTQRRYGLSANGHGKRWHEADPRFDLAVNGNEPHRYGWVVEIDPFAAHRTPVKRTALGRFNHSSAAVTESGGRAVVYGGDDQDGGYLYKFVGDGPWKAHRSRGRSPLDHGTLHVARFGEDGTGRWLPLSHGQGPLTTALGWRDQADVLLRAREAADALGATSLDRPQQITVGPNSRDVYCALANGTGGHHPGQGSGSPRDTNPYGHVVRWREEDGAGAHDGFSWDVVVLGGDQAQGEGVLPGAGTFGSPKGLTFDAAGRLWIQTGISNHAVSQADHKDLGNNAVLVVAPRGEVRRFLTAPRGAEVTAAVLTPDMRTMFVSIQHPGERTAAWGEPTPENPRAVSDWPDRDPAGRPRSATVVVRRTDGGVIGAR</sequence>
<dbReference type="Pfam" id="PF05787">
    <property type="entry name" value="PhoX"/>
    <property type="match status" value="1"/>
</dbReference>
<feature type="signal peptide" evidence="2">
    <location>
        <begin position="1"/>
        <end position="42"/>
    </location>
</feature>
<dbReference type="PANTHER" id="PTHR35399:SF2">
    <property type="entry name" value="DUF839 DOMAIN-CONTAINING PROTEIN"/>
    <property type="match status" value="1"/>
</dbReference>
<dbReference type="AlphaFoldDB" id="A0A5P2DI85"/>
<accession>A0A5P2DI85</accession>
<dbReference type="InterPro" id="IPR006311">
    <property type="entry name" value="TAT_signal"/>
</dbReference>
<dbReference type="InterPro" id="IPR008557">
    <property type="entry name" value="PhoX"/>
</dbReference>
<proteinExistence type="predicted"/>
<organism evidence="3 4">
    <name type="scientific">Streptomyces venezuelae</name>
    <dbReference type="NCBI Taxonomy" id="54571"/>
    <lineage>
        <taxon>Bacteria</taxon>
        <taxon>Bacillati</taxon>
        <taxon>Actinomycetota</taxon>
        <taxon>Actinomycetes</taxon>
        <taxon>Kitasatosporales</taxon>
        <taxon>Streptomycetaceae</taxon>
        <taxon>Streptomyces</taxon>
    </lineage>
</organism>
<name>A0A5P2DI85_STRVZ</name>
<gene>
    <name evidence="3" type="ORF">DEJ51_09685</name>
</gene>
<evidence type="ECO:0000256" key="1">
    <source>
        <dbReference type="SAM" id="MobiDB-lite"/>
    </source>
</evidence>